<name>A0ACC3THM9_9ASCO</name>
<evidence type="ECO:0000313" key="2">
    <source>
        <dbReference type="Proteomes" id="UP001489719"/>
    </source>
</evidence>
<comment type="caution">
    <text evidence="1">The sequence shown here is derived from an EMBL/GenBank/DDBJ whole genome shotgun (WGS) entry which is preliminary data.</text>
</comment>
<evidence type="ECO:0000313" key="1">
    <source>
        <dbReference type="EMBL" id="KAK9320604.1"/>
    </source>
</evidence>
<keyword evidence="2" id="KW-1185">Reference proteome</keyword>
<dbReference type="Proteomes" id="UP001489719">
    <property type="component" value="Unassembled WGS sequence"/>
</dbReference>
<gene>
    <name evidence="1" type="ORF">V1517DRAFT_328849</name>
</gene>
<proteinExistence type="predicted"/>
<sequence>MSFAYPLTLCSFLGPIDITLVDSKAEVEEYIRTLPIKSVFFARASFMQKFGSSMAPRPTGDGIYAIFSIVTSQTQMPLIDALLRTRASNLALSLPNR</sequence>
<dbReference type="EMBL" id="MU970122">
    <property type="protein sequence ID" value="KAK9320604.1"/>
    <property type="molecule type" value="Genomic_DNA"/>
</dbReference>
<reference evidence="2" key="1">
    <citation type="journal article" date="2024" name="Front. Bioeng. Biotechnol.">
        <title>Genome-scale model development and genomic sequencing of the oleaginous clade Lipomyces.</title>
        <authorList>
            <person name="Czajka J.J."/>
            <person name="Han Y."/>
            <person name="Kim J."/>
            <person name="Mondo S.J."/>
            <person name="Hofstad B.A."/>
            <person name="Robles A."/>
            <person name="Haridas S."/>
            <person name="Riley R."/>
            <person name="LaButti K."/>
            <person name="Pangilinan J."/>
            <person name="Andreopoulos W."/>
            <person name="Lipzen A."/>
            <person name="Yan J."/>
            <person name="Wang M."/>
            <person name="Ng V."/>
            <person name="Grigoriev I.V."/>
            <person name="Spatafora J.W."/>
            <person name="Magnuson J.K."/>
            <person name="Baker S.E."/>
            <person name="Pomraning K.R."/>
        </authorList>
    </citation>
    <scope>NUCLEOTIDE SEQUENCE [LARGE SCALE GENOMIC DNA]</scope>
    <source>
        <strain evidence="2">CBS 10300</strain>
    </source>
</reference>
<accession>A0ACC3THM9</accession>
<protein>
    <submittedName>
        <fullName evidence="1">Uncharacterized protein</fullName>
    </submittedName>
</protein>
<organism evidence="1 2">
    <name type="scientific">Lipomyces orientalis</name>
    <dbReference type="NCBI Taxonomy" id="1233043"/>
    <lineage>
        <taxon>Eukaryota</taxon>
        <taxon>Fungi</taxon>
        <taxon>Dikarya</taxon>
        <taxon>Ascomycota</taxon>
        <taxon>Saccharomycotina</taxon>
        <taxon>Lipomycetes</taxon>
        <taxon>Lipomycetales</taxon>
        <taxon>Lipomycetaceae</taxon>
        <taxon>Lipomyces</taxon>
    </lineage>
</organism>